<dbReference type="RefSeq" id="XP_060302723.1">
    <property type="nucleotide sequence ID" value="XM_060446935.1"/>
</dbReference>
<gene>
    <name evidence="1" type="ORF">B0T26DRAFT_797808</name>
</gene>
<organism evidence="1 2">
    <name type="scientific">Lasiosphaeria miniovina</name>
    <dbReference type="NCBI Taxonomy" id="1954250"/>
    <lineage>
        <taxon>Eukaryota</taxon>
        <taxon>Fungi</taxon>
        <taxon>Dikarya</taxon>
        <taxon>Ascomycota</taxon>
        <taxon>Pezizomycotina</taxon>
        <taxon>Sordariomycetes</taxon>
        <taxon>Sordariomycetidae</taxon>
        <taxon>Sordariales</taxon>
        <taxon>Lasiosphaeriaceae</taxon>
        <taxon>Lasiosphaeria</taxon>
    </lineage>
</organism>
<comment type="caution">
    <text evidence="1">The sequence shown here is derived from an EMBL/GenBank/DDBJ whole genome shotgun (WGS) entry which is preliminary data.</text>
</comment>
<dbReference type="GeneID" id="85330205"/>
<dbReference type="AlphaFoldDB" id="A0AA40BGK5"/>
<dbReference type="Proteomes" id="UP001172101">
    <property type="component" value="Unassembled WGS sequence"/>
</dbReference>
<evidence type="ECO:0000313" key="2">
    <source>
        <dbReference type="Proteomes" id="UP001172101"/>
    </source>
</evidence>
<name>A0AA40BGK5_9PEZI</name>
<sequence length="339" mass="36778">MALVAFRRSPFSGVSSFLALHVAVLLCKRPVDYFEILERTCSSKNSDKAGARSSLLLQDPSVLSSLILGRRREVFNGQRKEFPGRNFPSGTELLSDKKAMEAQHPGQNINLNLSAVWLGQACEDSNKDSRLAHGPGDDLRARCPWNAPSVKSGFDSSDDVGSVGCLFRSRPSTRNKRPVLLSGFDALLPPASQTAVVPIQHSNHIDREVPPKFVEYLPDFTLGMSSETSPELTHAQEDSCARKEPCSASEAKTKYESLALFAANGDSSSLRQQTVITAVSRRTSNLVCGANRVCGAHHGLGLWGMKQDSVLSKVSLLHSSACYITSSGICGEFHLCIEI</sequence>
<accession>A0AA40BGK5</accession>
<evidence type="ECO:0000313" key="1">
    <source>
        <dbReference type="EMBL" id="KAK0733846.1"/>
    </source>
</evidence>
<protein>
    <submittedName>
        <fullName evidence="1">Uncharacterized protein</fullName>
    </submittedName>
</protein>
<reference evidence="1" key="1">
    <citation type="submission" date="2023-06" db="EMBL/GenBank/DDBJ databases">
        <title>Genome-scale phylogeny and comparative genomics of the fungal order Sordariales.</title>
        <authorList>
            <consortium name="Lawrence Berkeley National Laboratory"/>
            <person name="Hensen N."/>
            <person name="Bonometti L."/>
            <person name="Westerberg I."/>
            <person name="Brannstrom I.O."/>
            <person name="Guillou S."/>
            <person name="Cros-Aarteil S."/>
            <person name="Calhoun S."/>
            <person name="Haridas S."/>
            <person name="Kuo A."/>
            <person name="Mondo S."/>
            <person name="Pangilinan J."/>
            <person name="Riley R."/>
            <person name="LaButti K."/>
            <person name="Andreopoulos B."/>
            <person name="Lipzen A."/>
            <person name="Chen C."/>
            <person name="Yanf M."/>
            <person name="Daum C."/>
            <person name="Ng V."/>
            <person name="Clum A."/>
            <person name="Steindorff A."/>
            <person name="Ohm R."/>
            <person name="Martin F."/>
            <person name="Silar P."/>
            <person name="Natvig D."/>
            <person name="Lalanne C."/>
            <person name="Gautier V."/>
            <person name="Ament-velasquez S.L."/>
            <person name="Kruys A."/>
            <person name="Hutchinson M.I."/>
            <person name="Powell A.J."/>
            <person name="Barry K."/>
            <person name="Miller A.N."/>
            <person name="Grigoriev I.V."/>
            <person name="Debuchy R."/>
            <person name="Gladieux P."/>
            <person name="Thoren M.H."/>
            <person name="Johannesson H."/>
        </authorList>
    </citation>
    <scope>NUCLEOTIDE SEQUENCE</scope>
    <source>
        <strain evidence="1">SMH2392-1A</strain>
    </source>
</reference>
<proteinExistence type="predicted"/>
<dbReference type="EMBL" id="JAUIRO010000001">
    <property type="protein sequence ID" value="KAK0733846.1"/>
    <property type="molecule type" value="Genomic_DNA"/>
</dbReference>
<keyword evidence="2" id="KW-1185">Reference proteome</keyword>